<keyword evidence="3" id="KW-1185">Reference proteome</keyword>
<feature type="compositionally biased region" description="Basic and acidic residues" evidence="1">
    <location>
        <begin position="76"/>
        <end position="91"/>
    </location>
</feature>
<dbReference type="AlphaFoldDB" id="A0ABD3J6Y7"/>
<comment type="caution">
    <text evidence="2">The sequence shown here is derived from an EMBL/GenBank/DDBJ whole genome shotgun (WGS) entry which is preliminary data.</text>
</comment>
<organism evidence="2 3">
    <name type="scientific">Eucalyptus globulus</name>
    <name type="common">Tasmanian blue gum</name>
    <dbReference type="NCBI Taxonomy" id="34317"/>
    <lineage>
        <taxon>Eukaryota</taxon>
        <taxon>Viridiplantae</taxon>
        <taxon>Streptophyta</taxon>
        <taxon>Embryophyta</taxon>
        <taxon>Tracheophyta</taxon>
        <taxon>Spermatophyta</taxon>
        <taxon>Magnoliopsida</taxon>
        <taxon>eudicotyledons</taxon>
        <taxon>Gunneridae</taxon>
        <taxon>Pentapetalae</taxon>
        <taxon>rosids</taxon>
        <taxon>malvids</taxon>
        <taxon>Myrtales</taxon>
        <taxon>Myrtaceae</taxon>
        <taxon>Myrtoideae</taxon>
        <taxon>Eucalypteae</taxon>
        <taxon>Eucalyptus</taxon>
    </lineage>
</organism>
<dbReference type="EMBL" id="JBJKBG010000010">
    <property type="protein sequence ID" value="KAL3721238.1"/>
    <property type="molecule type" value="Genomic_DNA"/>
</dbReference>
<feature type="region of interest" description="Disordered" evidence="1">
    <location>
        <begin position="70"/>
        <end position="91"/>
    </location>
</feature>
<evidence type="ECO:0000313" key="3">
    <source>
        <dbReference type="Proteomes" id="UP001634007"/>
    </source>
</evidence>
<protein>
    <submittedName>
        <fullName evidence="2">Uncharacterized protein</fullName>
    </submittedName>
</protein>
<proteinExistence type="predicted"/>
<sequence length="153" mass="16490">MQKPGNPMGALPGQEKTKAEAPGQMKKMPKMPKMPSPQDLLSHYESQGLDSRQASLKAIDDLQKLLFRVVSSSRGPKADNKAPPDQPPRRLDAVNGRLAVLEMKVDSKPGYAGAFAIGVASGAALNGMGSLFPHVLRSLSQIWTSVTDPHRHQ</sequence>
<reference evidence="2 3" key="1">
    <citation type="submission" date="2024-11" db="EMBL/GenBank/DDBJ databases">
        <title>Chromosome-level genome assembly of Eucalyptus globulus Labill. provides insights into its genome evolution.</title>
        <authorList>
            <person name="Li X."/>
        </authorList>
    </citation>
    <scope>NUCLEOTIDE SEQUENCE [LARGE SCALE GENOMIC DNA]</scope>
    <source>
        <strain evidence="2">CL2024</strain>
        <tissue evidence="2">Fresh tender leaves</tissue>
    </source>
</reference>
<feature type="region of interest" description="Disordered" evidence="1">
    <location>
        <begin position="1"/>
        <end position="48"/>
    </location>
</feature>
<gene>
    <name evidence="2" type="ORF">ACJRO7_005965</name>
</gene>
<evidence type="ECO:0000313" key="2">
    <source>
        <dbReference type="EMBL" id="KAL3721238.1"/>
    </source>
</evidence>
<name>A0ABD3J6Y7_EUCGL</name>
<accession>A0ABD3J6Y7</accession>
<dbReference type="Proteomes" id="UP001634007">
    <property type="component" value="Unassembled WGS sequence"/>
</dbReference>
<evidence type="ECO:0000256" key="1">
    <source>
        <dbReference type="SAM" id="MobiDB-lite"/>
    </source>
</evidence>